<name>A0AA36DRJ0_CYLNA</name>
<keyword evidence="2" id="KW-1185">Reference proteome</keyword>
<dbReference type="EMBL" id="CATQJL010000001">
    <property type="protein sequence ID" value="CAJ0591660.1"/>
    <property type="molecule type" value="Genomic_DNA"/>
</dbReference>
<reference evidence="1" key="1">
    <citation type="submission" date="2023-07" db="EMBL/GenBank/DDBJ databases">
        <authorList>
            <consortium name="CYATHOMIX"/>
        </authorList>
    </citation>
    <scope>NUCLEOTIDE SEQUENCE</scope>
    <source>
        <strain evidence="1">N/A</strain>
    </source>
</reference>
<gene>
    <name evidence="1" type="ORF">CYNAS_LOCUS3643</name>
</gene>
<sequence length="89" mass="10098">MAKLAIDSERSKLSLHDMPPVGRSERRAFERIWNTHEFSHAHRHAAAIEHFLEQSSLYSLTECCASAASGSPRKLLLHHFETSLLVFKA</sequence>
<dbReference type="Proteomes" id="UP001176961">
    <property type="component" value="Unassembled WGS sequence"/>
</dbReference>
<evidence type="ECO:0000313" key="1">
    <source>
        <dbReference type="EMBL" id="CAJ0591660.1"/>
    </source>
</evidence>
<comment type="caution">
    <text evidence="1">The sequence shown here is derived from an EMBL/GenBank/DDBJ whole genome shotgun (WGS) entry which is preliminary data.</text>
</comment>
<accession>A0AA36DRJ0</accession>
<evidence type="ECO:0000313" key="2">
    <source>
        <dbReference type="Proteomes" id="UP001176961"/>
    </source>
</evidence>
<protein>
    <submittedName>
        <fullName evidence="1">Uncharacterized protein</fullName>
    </submittedName>
</protein>
<organism evidence="1 2">
    <name type="scientific">Cylicocyclus nassatus</name>
    <name type="common">Nematode worm</name>
    <dbReference type="NCBI Taxonomy" id="53992"/>
    <lineage>
        <taxon>Eukaryota</taxon>
        <taxon>Metazoa</taxon>
        <taxon>Ecdysozoa</taxon>
        <taxon>Nematoda</taxon>
        <taxon>Chromadorea</taxon>
        <taxon>Rhabditida</taxon>
        <taxon>Rhabditina</taxon>
        <taxon>Rhabditomorpha</taxon>
        <taxon>Strongyloidea</taxon>
        <taxon>Strongylidae</taxon>
        <taxon>Cylicocyclus</taxon>
    </lineage>
</organism>
<proteinExistence type="predicted"/>
<dbReference type="AlphaFoldDB" id="A0AA36DRJ0"/>